<dbReference type="InterPro" id="IPR043129">
    <property type="entry name" value="ATPase_NBD"/>
</dbReference>
<dbReference type="KEGG" id="asz:ASN_349"/>
<keyword evidence="3 8" id="KW-0819">tRNA processing</keyword>
<keyword evidence="4 8" id="KW-0479">Metal-binding</keyword>
<dbReference type="CDD" id="cd24133">
    <property type="entry name" value="ASKHA_NBD_TsaD_bac"/>
    <property type="match status" value="1"/>
</dbReference>
<dbReference type="InterPro" id="IPR000905">
    <property type="entry name" value="Gcp-like_dom"/>
</dbReference>
<dbReference type="AlphaFoldDB" id="A0A0U5B626"/>
<comment type="similarity">
    <text evidence="8">Belongs to the KAE1 / TsaD family.</text>
</comment>
<dbReference type="EMBL" id="LN606600">
    <property type="protein sequence ID" value="CEF39778.1"/>
    <property type="molecule type" value="Genomic_DNA"/>
</dbReference>
<dbReference type="InterPro" id="IPR017861">
    <property type="entry name" value="KAE1/TsaD"/>
</dbReference>
<keyword evidence="1 8" id="KW-0963">Cytoplasm</keyword>
<evidence type="ECO:0000313" key="11">
    <source>
        <dbReference type="EMBL" id="CEF39778.1"/>
    </source>
</evidence>
<dbReference type="GO" id="GO:0061711">
    <property type="term" value="F:tRNA N(6)-L-threonylcarbamoyladenine synthase activity"/>
    <property type="evidence" value="ECO:0007669"/>
    <property type="project" value="UniProtKB-EC"/>
</dbReference>
<dbReference type="NCBIfam" id="TIGR00329">
    <property type="entry name" value="gcp_kae1"/>
    <property type="match status" value="1"/>
</dbReference>
<dbReference type="SUPFAM" id="SSF53067">
    <property type="entry name" value="Actin-like ATPase domain"/>
    <property type="match status" value="2"/>
</dbReference>
<dbReference type="PATRIC" id="fig|446692.3.peg.295"/>
<dbReference type="Proteomes" id="UP000056109">
    <property type="component" value="Chromosome I"/>
</dbReference>
<dbReference type="InterPro" id="IPR017860">
    <property type="entry name" value="Peptidase_M22_CS"/>
</dbReference>
<dbReference type="HAMAP" id="MF_01445">
    <property type="entry name" value="TsaD"/>
    <property type="match status" value="1"/>
</dbReference>
<feature type="binding site" evidence="8">
    <location>
        <position position="139"/>
    </location>
    <ligand>
        <name>Fe cation</name>
        <dbReference type="ChEBI" id="CHEBI:24875"/>
    </ligand>
</feature>
<dbReference type="EC" id="2.3.1.234" evidence="8"/>
<evidence type="ECO:0000256" key="1">
    <source>
        <dbReference type="ARBA" id="ARBA00022490"/>
    </source>
</evidence>
<evidence type="ECO:0000256" key="4">
    <source>
        <dbReference type="ARBA" id="ARBA00022723"/>
    </source>
</evidence>
<feature type="region of interest" description="Disordered" evidence="9">
    <location>
        <begin position="1"/>
        <end position="25"/>
    </location>
</feature>
<dbReference type="GO" id="GO:0005737">
    <property type="term" value="C:cytoplasm"/>
    <property type="evidence" value="ECO:0007669"/>
    <property type="project" value="UniProtKB-SubCell"/>
</dbReference>
<feature type="binding site" evidence="8">
    <location>
        <position position="303"/>
    </location>
    <ligand>
        <name>substrate</name>
    </ligand>
</feature>
<feature type="binding site" evidence="8">
    <location>
        <position position="331"/>
    </location>
    <ligand>
        <name>Fe cation</name>
        <dbReference type="ChEBI" id="CHEBI:24875"/>
    </ligand>
</feature>
<accession>A0A0U5B626</accession>
<keyword evidence="11" id="KW-0378">Hydrolase</keyword>
<proteinExistence type="inferred from homology"/>
<feature type="binding site" evidence="8">
    <location>
        <position position="135"/>
    </location>
    <ligand>
        <name>Fe cation</name>
        <dbReference type="ChEBI" id="CHEBI:24875"/>
    </ligand>
</feature>
<evidence type="ECO:0000313" key="12">
    <source>
        <dbReference type="Proteomes" id="UP000056109"/>
    </source>
</evidence>
<dbReference type="GO" id="GO:0002949">
    <property type="term" value="P:tRNA threonylcarbamoyladenosine modification"/>
    <property type="evidence" value="ECO:0007669"/>
    <property type="project" value="UniProtKB-UniRule"/>
</dbReference>
<name>A0A0U5B626_9PROT</name>
<gene>
    <name evidence="11" type="primary">gcp</name>
    <name evidence="8" type="synonym">tsaD</name>
    <name evidence="11" type="ORF">ASN_349</name>
</gene>
<comment type="function">
    <text evidence="8">Required for the formation of a threonylcarbamoyl group on adenosine at position 37 (t(6)A37) in tRNAs that read codons beginning with adenine. Is involved in the transfer of the threonylcarbamoyl moiety of threonylcarbamoyl-AMP (TC-AMP) to the N6 group of A37, together with TsaE and TsaB. TsaD likely plays a direct catalytic role in this reaction.</text>
</comment>
<dbReference type="Gene3D" id="3.30.420.40">
    <property type="match status" value="2"/>
</dbReference>
<dbReference type="GO" id="GO:0016787">
    <property type="term" value="F:hydrolase activity"/>
    <property type="evidence" value="ECO:0007669"/>
    <property type="project" value="UniProtKB-KW"/>
</dbReference>
<evidence type="ECO:0000256" key="6">
    <source>
        <dbReference type="ARBA" id="ARBA00023315"/>
    </source>
</evidence>
<dbReference type="FunFam" id="3.30.420.40:FF:000040">
    <property type="entry name" value="tRNA N6-adenosine threonylcarbamoyltransferase"/>
    <property type="match status" value="1"/>
</dbReference>
<dbReference type="InterPro" id="IPR022450">
    <property type="entry name" value="TsaD"/>
</dbReference>
<evidence type="ECO:0000256" key="3">
    <source>
        <dbReference type="ARBA" id="ARBA00022694"/>
    </source>
</evidence>
<dbReference type="PANTHER" id="PTHR11735:SF6">
    <property type="entry name" value="TRNA N6-ADENOSINE THREONYLCARBAMOYLTRANSFERASE, MITOCHONDRIAL"/>
    <property type="match status" value="1"/>
</dbReference>
<keyword evidence="2 8" id="KW-0808">Transferase</keyword>
<dbReference type="PROSITE" id="PS01016">
    <property type="entry name" value="GLYCOPROTEASE"/>
    <property type="match status" value="1"/>
</dbReference>
<keyword evidence="5 8" id="KW-0408">Iron</keyword>
<dbReference type="GO" id="GO:0005506">
    <property type="term" value="F:iron ion binding"/>
    <property type="evidence" value="ECO:0007669"/>
    <property type="project" value="UniProtKB-UniRule"/>
</dbReference>
<dbReference type="PANTHER" id="PTHR11735">
    <property type="entry name" value="TRNA N6-ADENOSINE THREONYLCARBAMOYLTRANSFERASE"/>
    <property type="match status" value="1"/>
</dbReference>
<feature type="compositionally biased region" description="Polar residues" evidence="9">
    <location>
        <begin position="1"/>
        <end position="20"/>
    </location>
</feature>
<organism evidence="11 12">
    <name type="scientific">Acetobacter senegalensis</name>
    <dbReference type="NCBI Taxonomy" id="446692"/>
    <lineage>
        <taxon>Bacteria</taxon>
        <taxon>Pseudomonadati</taxon>
        <taxon>Pseudomonadota</taxon>
        <taxon>Alphaproteobacteria</taxon>
        <taxon>Acetobacterales</taxon>
        <taxon>Acetobacteraceae</taxon>
        <taxon>Acetobacter</taxon>
    </lineage>
</organism>
<evidence type="ECO:0000256" key="8">
    <source>
        <dbReference type="HAMAP-Rule" id="MF_01445"/>
    </source>
</evidence>
<dbReference type="Pfam" id="PF00814">
    <property type="entry name" value="TsaD"/>
    <property type="match status" value="1"/>
</dbReference>
<comment type="subcellular location">
    <subcellularLocation>
        <location evidence="8">Cytoplasm</location>
    </subcellularLocation>
</comment>
<feature type="domain" description="Gcp-like" evidence="10">
    <location>
        <begin position="49"/>
        <end position="338"/>
    </location>
</feature>
<comment type="catalytic activity">
    <reaction evidence="7 8">
        <text>L-threonylcarbamoyladenylate + adenosine(37) in tRNA = N(6)-L-threonylcarbamoyladenosine(37) in tRNA + AMP + H(+)</text>
        <dbReference type="Rhea" id="RHEA:37059"/>
        <dbReference type="Rhea" id="RHEA-COMP:10162"/>
        <dbReference type="Rhea" id="RHEA-COMP:10163"/>
        <dbReference type="ChEBI" id="CHEBI:15378"/>
        <dbReference type="ChEBI" id="CHEBI:73682"/>
        <dbReference type="ChEBI" id="CHEBI:74411"/>
        <dbReference type="ChEBI" id="CHEBI:74418"/>
        <dbReference type="ChEBI" id="CHEBI:456215"/>
        <dbReference type="EC" id="2.3.1.234"/>
    </reaction>
</comment>
<dbReference type="PRINTS" id="PR00789">
    <property type="entry name" value="OSIALOPTASE"/>
</dbReference>
<keyword evidence="6 8" id="KW-0012">Acyltransferase</keyword>
<feature type="binding site" evidence="8">
    <location>
        <begin position="161"/>
        <end position="165"/>
    </location>
    <ligand>
        <name>substrate</name>
    </ligand>
</feature>
<dbReference type="NCBIfam" id="TIGR03723">
    <property type="entry name" value="T6A_TsaD_YgjD"/>
    <property type="match status" value="1"/>
</dbReference>
<evidence type="ECO:0000259" key="10">
    <source>
        <dbReference type="Pfam" id="PF00814"/>
    </source>
</evidence>
<evidence type="ECO:0000256" key="2">
    <source>
        <dbReference type="ARBA" id="ARBA00022679"/>
    </source>
</evidence>
<comment type="cofactor">
    <cofactor evidence="8">
        <name>Fe(2+)</name>
        <dbReference type="ChEBI" id="CHEBI:29033"/>
    </cofactor>
    <text evidence="8">Binds 1 Fe(2+) ion per subunit.</text>
</comment>
<feature type="binding site" evidence="8">
    <location>
        <position position="194"/>
    </location>
    <ligand>
        <name>substrate</name>
    </ligand>
</feature>
<feature type="binding site" evidence="8">
    <location>
        <position position="211"/>
    </location>
    <ligand>
        <name>substrate</name>
    </ligand>
</feature>
<evidence type="ECO:0000256" key="5">
    <source>
        <dbReference type="ARBA" id="ARBA00023004"/>
    </source>
</evidence>
<evidence type="ECO:0000256" key="9">
    <source>
        <dbReference type="SAM" id="MobiDB-lite"/>
    </source>
</evidence>
<reference evidence="12" key="1">
    <citation type="submission" date="2014-09" db="EMBL/GenBank/DDBJ databases">
        <authorList>
            <person name="Illeghems K.G."/>
        </authorList>
    </citation>
    <scope>NUCLEOTIDE SEQUENCE [LARGE SCALE GENOMIC DNA]</scope>
    <source>
        <strain evidence="12">108B</strain>
    </source>
</reference>
<feature type="binding site" evidence="8">
    <location>
        <position position="207"/>
    </location>
    <ligand>
        <name>substrate</name>
    </ligand>
</feature>
<protein>
    <recommendedName>
        <fullName evidence="8">tRNA N6-adenosine threonylcarbamoyltransferase</fullName>
        <ecNumber evidence="8">2.3.1.234</ecNumber>
    </recommendedName>
    <alternativeName>
        <fullName evidence="8">N6-L-threonylcarbamoyladenine synthase</fullName>
        <shortName evidence="8">t(6)A synthase</shortName>
    </alternativeName>
    <alternativeName>
        <fullName evidence="8">t(6)A37 threonylcarbamoyladenosine biosynthesis protein TsaD</fullName>
    </alternativeName>
    <alternativeName>
        <fullName evidence="8">tRNA threonylcarbamoyladenosine biosynthesis protein TsaD</fullName>
    </alternativeName>
</protein>
<keyword evidence="12" id="KW-1185">Reference proteome</keyword>
<sequence length="382" mass="39413">MNLSNSASEHSMPDPTSSTHAAPMPGPVLAIESSCDETACAILSASGECLAQRVVSQDGHADFGGVVPEIAARAHLALLPGLVQATLQDAGLTPQQVGLIAASTGPGLIGGLIVGSGFAKGMALALGKPFVAVNHVEAHALTARLPGLVPGGAAFPYLLLLVSGGHCQCIAVEGVGRYRKLGGTIDDAAGEAFDKVAKMLGLGWPGGPALEKLAREGDPTAIPLPRPLMGREGCDFSFSGLKTAIAQKLAPYGQAPLPRQFAADLAASFQQAVADVVANRMEHALRMMPEARLLVAAGGVAANTVLRARLEDVAARHGLQFAAPPLRLCTDNAVMVGWAALETCREAAERGLPQPDDAALRPRPRWPLEDMAARFAPQDIPA</sequence>
<evidence type="ECO:0000256" key="7">
    <source>
        <dbReference type="ARBA" id="ARBA00048117"/>
    </source>
</evidence>